<dbReference type="AlphaFoldDB" id="A0AAV5V8S3"/>
<dbReference type="PROSITE" id="PS00139">
    <property type="entry name" value="THIOL_PROTEASE_CYS"/>
    <property type="match status" value="1"/>
</dbReference>
<feature type="domain" description="Calpain catalytic" evidence="12">
    <location>
        <begin position="34"/>
        <end position="341"/>
    </location>
</feature>
<evidence type="ECO:0000256" key="1">
    <source>
        <dbReference type="ARBA" id="ARBA00007623"/>
    </source>
</evidence>
<dbReference type="SMART" id="SM00230">
    <property type="entry name" value="CysPc"/>
    <property type="match status" value="1"/>
</dbReference>
<dbReference type="PRINTS" id="PR00704">
    <property type="entry name" value="CALPAIN"/>
</dbReference>
<feature type="non-terminal residue" evidence="13">
    <location>
        <position position="527"/>
    </location>
</feature>
<dbReference type="GO" id="GO:0005737">
    <property type="term" value="C:cytoplasm"/>
    <property type="evidence" value="ECO:0007669"/>
    <property type="project" value="TreeGrafter"/>
</dbReference>
<keyword evidence="3 11" id="KW-0645">Protease</keyword>
<evidence type="ECO:0000256" key="6">
    <source>
        <dbReference type="ARBA" id="ARBA00022771"/>
    </source>
</evidence>
<keyword evidence="8 11" id="KW-0788">Thiol protease</keyword>
<dbReference type="GO" id="GO:0004198">
    <property type="term" value="F:calcium-dependent cysteine-type endopeptidase activity"/>
    <property type="evidence" value="ECO:0007669"/>
    <property type="project" value="InterPro"/>
</dbReference>
<dbReference type="InterPro" id="IPR001300">
    <property type="entry name" value="Peptidase_C2_calpain_cat"/>
</dbReference>
<protein>
    <recommendedName>
        <fullName evidence="12">Calpain catalytic domain-containing protein</fullName>
    </recommendedName>
</protein>
<dbReference type="GO" id="GO:0006508">
    <property type="term" value="P:proteolysis"/>
    <property type="evidence" value="ECO:0007669"/>
    <property type="project" value="UniProtKB-KW"/>
</dbReference>
<gene>
    <name evidence="13" type="ORF">PFISCL1PPCAC_7333</name>
</gene>
<evidence type="ECO:0000313" key="14">
    <source>
        <dbReference type="Proteomes" id="UP001432322"/>
    </source>
</evidence>
<dbReference type="PANTHER" id="PTHR10183">
    <property type="entry name" value="CALPAIN"/>
    <property type="match status" value="1"/>
</dbReference>
<dbReference type="Gene3D" id="3.90.70.10">
    <property type="entry name" value="Cysteine proteinases"/>
    <property type="match status" value="1"/>
</dbReference>
<evidence type="ECO:0000256" key="7">
    <source>
        <dbReference type="ARBA" id="ARBA00022801"/>
    </source>
</evidence>
<reference evidence="13" key="1">
    <citation type="submission" date="2023-10" db="EMBL/GenBank/DDBJ databases">
        <title>Genome assembly of Pristionchus species.</title>
        <authorList>
            <person name="Yoshida K."/>
            <person name="Sommer R.J."/>
        </authorList>
    </citation>
    <scope>NUCLEOTIDE SEQUENCE</scope>
    <source>
        <strain evidence="13">RS5133</strain>
    </source>
</reference>
<evidence type="ECO:0000256" key="3">
    <source>
        <dbReference type="ARBA" id="ARBA00022670"/>
    </source>
</evidence>
<dbReference type="InterPro" id="IPR038765">
    <property type="entry name" value="Papain-like_cys_pep_sf"/>
</dbReference>
<keyword evidence="14" id="KW-1185">Reference proteome</keyword>
<feature type="active site" evidence="10 11">
    <location>
        <position position="284"/>
    </location>
</feature>
<dbReference type="PROSITE" id="PS50203">
    <property type="entry name" value="CALPAIN_CAT"/>
    <property type="match status" value="1"/>
</dbReference>
<name>A0AAV5V8S3_9BILA</name>
<dbReference type="Proteomes" id="UP001432322">
    <property type="component" value="Unassembled WGS sequence"/>
</dbReference>
<evidence type="ECO:0000256" key="11">
    <source>
        <dbReference type="PROSITE-ProRule" id="PRU00239"/>
    </source>
</evidence>
<evidence type="ECO:0000256" key="4">
    <source>
        <dbReference type="ARBA" id="ARBA00022723"/>
    </source>
</evidence>
<dbReference type="Pfam" id="PF00648">
    <property type="entry name" value="Peptidase_C2"/>
    <property type="match status" value="1"/>
</dbReference>
<dbReference type="SUPFAM" id="SSF54001">
    <property type="entry name" value="Cysteine proteinases"/>
    <property type="match status" value="1"/>
</dbReference>
<evidence type="ECO:0000256" key="2">
    <source>
        <dbReference type="ARBA" id="ARBA00022553"/>
    </source>
</evidence>
<accession>A0AAV5V8S3</accession>
<evidence type="ECO:0000256" key="8">
    <source>
        <dbReference type="ARBA" id="ARBA00022807"/>
    </source>
</evidence>
<organism evidence="13 14">
    <name type="scientific">Pristionchus fissidentatus</name>
    <dbReference type="NCBI Taxonomy" id="1538716"/>
    <lineage>
        <taxon>Eukaryota</taxon>
        <taxon>Metazoa</taxon>
        <taxon>Ecdysozoa</taxon>
        <taxon>Nematoda</taxon>
        <taxon>Chromadorea</taxon>
        <taxon>Rhabditida</taxon>
        <taxon>Rhabditina</taxon>
        <taxon>Diplogasteromorpha</taxon>
        <taxon>Diplogasteroidea</taxon>
        <taxon>Neodiplogasteridae</taxon>
        <taxon>Pristionchus</taxon>
    </lineage>
</organism>
<evidence type="ECO:0000256" key="5">
    <source>
        <dbReference type="ARBA" id="ARBA00022737"/>
    </source>
</evidence>
<evidence type="ECO:0000256" key="10">
    <source>
        <dbReference type="PIRSR" id="PIRSR622684-1"/>
    </source>
</evidence>
<dbReference type="InterPro" id="IPR022684">
    <property type="entry name" value="Calpain_cysteine_protease"/>
</dbReference>
<sequence length="527" mass="59536">VHSSPMIDQMKRDEIQARFQRAGIESMCEEYSTTFVDDEFLPSQQSVGELHQDRGSAIPGKLHSSELVWLRPTVMNREYESDFEWTVFNDPNSCDIIQGYLGDCWLMSALAMVAERPDVLEKIFLTKVYSKIGLYQVRLCVDGVWRVITVDDFFPCRQSSRSFAFAYGRNKQLWVPLVEKAFAKALGKYERLRTGTVIEGFALLTGAPCESISLEDDDLDKDLLWATLKSASEAGFIMGASCGAGGKQRIATETSQSHGLRTRHAYSVLDVRQEGCHRLIRLRNPWGRRVWIGDWSDNWSGWPADLKRRLLPPGEHSPGAFWMPYADFLLHFYRLELAKLRDHLNWAELRVPCKIGGSWTNEAVALMLIIEEPTEMCCSLFREGSRSDSEHDDLFISVHRLSPQGQVGELEMRSSRNLKHMVSTGDFFIRPGHYIILPMSISSVNRGSVPLNGSLVVHSNKQLFGETVKCPPQMATDALVQLTLKEGEEHQIYDGVVARTLSKQFGGLLVMVDNFSDSHAILTTDCT</sequence>
<comment type="caution">
    <text evidence="13">The sequence shown here is derived from an EMBL/GenBank/DDBJ whole genome shotgun (WGS) entry which is preliminary data.</text>
</comment>
<dbReference type="PANTHER" id="PTHR10183:SF382">
    <property type="entry name" value="CALPAIN-15"/>
    <property type="match status" value="1"/>
</dbReference>
<feature type="active site" evidence="10 11">
    <location>
        <position position="264"/>
    </location>
</feature>
<keyword evidence="7 11" id="KW-0378">Hydrolase</keyword>
<evidence type="ECO:0000256" key="9">
    <source>
        <dbReference type="ARBA" id="ARBA00022833"/>
    </source>
</evidence>
<dbReference type="GO" id="GO:0008270">
    <property type="term" value="F:zinc ion binding"/>
    <property type="evidence" value="ECO:0007669"/>
    <property type="project" value="UniProtKB-KW"/>
</dbReference>
<proteinExistence type="inferred from homology"/>
<feature type="non-terminal residue" evidence="13">
    <location>
        <position position="1"/>
    </location>
</feature>
<keyword evidence="6" id="KW-0863">Zinc-finger</keyword>
<evidence type="ECO:0000259" key="12">
    <source>
        <dbReference type="PROSITE" id="PS50203"/>
    </source>
</evidence>
<keyword evidence="4" id="KW-0479">Metal-binding</keyword>
<dbReference type="InterPro" id="IPR000169">
    <property type="entry name" value="Pept_cys_AS"/>
</dbReference>
<evidence type="ECO:0000313" key="13">
    <source>
        <dbReference type="EMBL" id="GMT16036.1"/>
    </source>
</evidence>
<keyword evidence="9" id="KW-0862">Zinc</keyword>
<keyword evidence="5" id="KW-0677">Repeat</keyword>
<dbReference type="FunFam" id="3.90.70.10:FF:000010">
    <property type="entry name" value="Calpain 15"/>
    <property type="match status" value="1"/>
</dbReference>
<dbReference type="EMBL" id="BTSY01000002">
    <property type="protein sequence ID" value="GMT16036.1"/>
    <property type="molecule type" value="Genomic_DNA"/>
</dbReference>
<dbReference type="CDD" id="cd00044">
    <property type="entry name" value="CysPc"/>
    <property type="match status" value="1"/>
</dbReference>
<comment type="similarity">
    <text evidence="1">Belongs to the peptidase C2 family.</text>
</comment>
<feature type="active site" evidence="10 11">
    <location>
        <position position="104"/>
    </location>
</feature>
<keyword evidence="2" id="KW-0597">Phosphoprotein</keyword>